<gene>
    <name evidence="2" type="ORF">QIT00_24015</name>
</gene>
<comment type="caution">
    <text evidence="2">The sequence shown here is derived from an EMBL/GenBank/DDBJ whole genome shotgun (WGS) entry which is preliminary data.</text>
</comment>
<dbReference type="Proteomes" id="UP001237105">
    <property type="component" value="Unassembled WGS sequence"/>
</dbReference>
<evidence type="ECO:0000313" key="3">
    <source>
        <dbReference type="Proteomes" id="UP001237105"/>
    </source>
</evidence>
<proteinExistence type="predicted"/>
<dbReference type="EMBL" id="JASCIS010000025">
    <property type="protein sequence ID" value="MDI3421584.1"/>
    <property type="molecule type" value="Genomic_DNA"/>
</dbReference>
<accession>A0ABT6T3G3</accession>
<dbReference type="RefSeq" id="WP_282537443.1">
    <property type="nucleotide sequence ID" value="NZ_JASCIS010000025.1"/>
</dbReference>
<name>A0ABT6T3G3_9ACTN</name>
<organism evidence="2 3">
    <name type="scientific">Streptomyces luteolus</name>
    <dbReference type="NCBI Taxonomy" id="3043615"/>
    <lineage>
        <taxon>Bacteria</taxon>
        <taxon>Bacillati</taxon>
        <taxon>Actinomycetota</taxon>
        <taxon>Actinomycetes</taxon>
        <taxon>Kitasatosporales</taxon>
        <taxon>Streptomycetaceae</taxon>
        <taxon>Streptomyces</taxon>
    </lineage>
</organism>
<evidence type="ECO:0000256" key="1">
    <source>
        <dbReference type="SAM" id="MobiDB-lite"/>
    </source>
</evidence>
<feature type="region of interest" description="Disordered" evidence="1">
    <location>
        <begin position="60"/>
        <end position="85"/>
    </location>
</feature>
<protein>
    <recommendedName>
        <fullName evidence="4">Orc1-like AAA ATPase domain-containing protein</fullName>
    </recommendedName>
</protein>
<keyword evidence="3" id="KW-1185">Reference proteome</keyword>
<reference evidence="2 3" key="1">
    <citation type="submission" date="2023-05" db="EMBL/GenBank/DDBJ databases">
        <title>Draft genome sequence of Streptomyces sp. B-S-A12 isolated from a cave soil in Thailand.</title>
        <authorList>
            <person name="Chamroensaksri N."/>
            <person name="Muangham S."/>
        </authorList>
    </citation>
    <scope>NUCLEOTIDE SEQUENCE [LARGE SCALE GENOMIC DNA]</scope>
    <source>
        <strain evidence="2 3">B-S-A12</strain>
    </source>
</reference>
<sequence length="85" mass="8651">MREHQRGAGRRGGEGRVRAPVALVGRDTELATVRRLLASGRLLSVVGAAGVGVGKSSVARAAATRPRACGTSGARCGTRPRSAIC</sequence>
<evidence type="ECO:0000313" key="2">
    <source>
        <dbReference type="EMBL" id="MDI3421584.1"/>
    </source>
</evidence>
<evidence type="ECO:0008006" key="4">
    <source>
        <dbReference type="Google" id="ProtNLM"/>
    </source>
</evidence>